<evidence type="ECO:0000313" key="5">
    <source>
        <dbReference type="EMBL" id="WAH35241.1"/>
    </source>
</evidence>
<organism evidence="5 6">
    <name type="scientific">Alicyclobacillus dauci</name>
    <dbReference type="NCBI Taxonomy" id="1475485"/>
    <lineage>
        <taxon>Bacteria</taxon>
        <taxon>Bacillati</taxon>
        <taxon>Bacillota</taxon>
        <taxon>Bacilli</taxon>
        <taxon>Bacillales</taxon>
        <taxon>Alicyclobacillaceae</taxon>
        <taxon>Alicyclobacillus</taxon>
    </lineage>
</organism>
<dbReference type="PANTHER" id="PTHR30536">
    <property type="entry name" value="ALTRONATE/GALACTARATE DEHYDRATASE"/>
    <property type="match status" value="1"/>
</dbReference>
<dbReference type="PANTHER" id="PTHR30536:SF5">
    <property type="entry name" value="ALTRONATE DEHYDRATASE"/>
    <property type="match status" value="1"/>
</dbReference>
<evidence type="ECO:0000259" key="3">
    <source>
        <dbReference type="Pfam" id="PF04295"/>
    </source>
</evidence>
<dbReference type="Proteomes" id="UP001164803">
    <property type="component" value="Chromosome"/>
</dbReference>
<sequence length="312" mass="34143">MSNVRVFRRNDGSVGIRNHLFILPAVVCANQVAIDVARRNPKFKYIEHQHGCAQIGADLIQTQRVFSNLAIHPNAYASLFVGLGCEGIIAKNLYEDTKARTEKPLGFVSIQGSGGTLKAQSKVEMWLADREDEVPHVPQTEVDWGEIRIGLLMDQPFLENESRQVHRVIDSLLETGVSLVLSSDAERYVPHSFAHVNHIDHGDIARDQLSLMRAGSNGLETATGLTASGAHLIVHLASEPHAFGTPLLPVVRFSLSEASFGACPDDFDGRLLTDADVFDLINETREVIEGKPAVAESLGMDDFALYRIGPTV</sequence>
<dbReference type="Pfam" id="PF04295">
    <property type="entry name" value="GD_AH_second"/>
    <property type="match status" value="1"/>
</dbReference>
<feature type="domain" description="D-galactarate/Altronate dehydratase second" evidence="3">
    <location>
        <begin position="7"/>
        <end position="122"/>
    </location>
</feature>
<reference evidence="5" key="1">
    <citation type="submission" date="2022-08" db="EMBL/GenBank/DDBJ databases">
        <title>Alicyclobacillus dauci DSM2870, complete genome.</title>
        <authorList>
            <person name="Wang Q."/>
            <person name="Cai R."/>
            <person name="Wang Z."/>
        </authorList>
    </citation>
    <scope>NUCLEOTIDE SEQUENCE</scope>
    <source>
        <strain evidence="5">DSM 28700</strain>
    </source>
</reference>
<dbReference type="RefSeq" id="WP_268042286.1">
    <property type="nucleotide sequence ID" value="NZ_CP104064.1"/>
</dbReference>
<evidence type="ECO:0000313" key="6">
    <source>
        <dbReference type="Proteomes" id="UP001164803"/>
    </source>
</evidence>
<keyword evidence="6" id="KW-1185">Reference proteome</keyword>
<dbReference type="Pfam" id="PF20629">
    <property type="entry name" value="GD_AH_C"/>
    <property type="match status" value="1"/>
</dbReference>
<dbReference type="InterPro" id="IPR007392">
    <property type="entry name" value="GD_AH_second"/>
</dbReference>
<dbReference type="EMBL" id="CP104064">
    <property type="protein sequence ID" value="WAH35241.1"/>
    <property type="molecule type" value="Genomic_DNA"/>
</dbReference>
<proteinExistence type="inferred from homology"/>
<gene>
    <name evidence="5" type="ORF">NZD86_13070</name>
</gene>
<feature type="domain" description="D-galactarate/Altronate dehydratase C-terminal" evidence="4">
    <location>
        <begin position="205"/>
        <end position="310"/>
    </location>
</feature>
<comment type="similarity">
    <text evidence="1">Belongs to the UxaA family.</text>
</comment>
<protein>
    <submittedName>
        <fullName evidence="5">UxaA family hydrolase</fullName>
    </submittedName>
</protein>
<keyword evidence="5" id="KW-0378">Hydrolase</keyword>
<dbReference type="InterPro" id="IPR052172">
    <property type="entry name" value="UxaA_altronate/galactarate_dh"/>
</dbReference>
<evidence type="ECO:0000256" key="2">
    <source>
        <dbReference type="ARBA" id="ARBA00023239"/>
    </source>
</evidence>
<name>A0ABY6YYP2_9BACL</name>
<keyword evidence="2" id="KW-0456">Lyase</keyword>
<accession>A0ABY6YYP2</accession>
<evidence type="ECO:0000259" key="4">
    <source>
        <dbReference type="Pfam" id="PF20629"/>
    </source>
</evidence>
<dbReference type="GO" id="GO:0016787">
    <property type="term" value="F:hydrolase activity"/>
    <property type="evidence" value="ECO:0007669"/>
    <property type="project" value="UniProtKB-KW"/>
</dbReference>
<evidence type="ECO:0000256" key="1">
    <source>
        <dbReference type="ARBA" id="ARBA00010986"/>
    </source>
</evidence>
<dbReference type="InterPro" id="IPR048332">
    <property type="entry name" value="GD_AH_C"/>
</dbReference>